<name>A0ABV7S2X9_9RHOB</name>
<dbReference type="RefSeq" id="WP_379031836.1">
    <property type="nucleotide sequence ID" value="NZ_JBHRXE010000041.1"/>
</dbReference>
<dbReference type="Proteomes" id="UP001595596">
    <property type="component" value="Unassembled WGS sequence"/>
</dbReference>
<evidence type="ECO:0000313" key="2">
    <source>
        <dbReference type="Proteomes" id="UP001595596"/>
    </source>
</evidence>
<gene>
    <name evidence="1" type="ORF">ACFOMP_14670</name>
</gene>
<reference evidence="2" key="1">
    <citation type="journal article" date="2019" name="Int. J. Syst. Evol. Microbiol.">
        <title>The Global Catalogue of Microorganisms (GCM) 10K type strain sequencing project: providing services to taxonomists for standard genome sequencing and annotation.</title>
        <authorList>
            <consortium name="The Broad Institute Genomics Platform"/>
            <consortium name="The Broad Institute Genome Sequencing Center for Infectious Disease"/>
            <person name="Wu L."/>
            <person name="Ma J."/>
        </authorList>
    </citation>
    <scope>NUCLEOTIDE SEQUENCE [LARGE SCALE GENOMIC DNA]</scope>
    <source>
        <strain evidence="2">VKM B-3226</strain>
    </source>
</reference>
<proteinExistence type="predicted"/>
<keyword evidence="2" id="KW-1185">Reference proteome</keyword>
<dbReference type="EMBL" id="JBHRXE010000041">
    <property type="protein sequence ID" value="MFC3570697.1"/>
    <property type="molecule type" value="Genomic_DNA"/>
</dbReference>
<evidence type="ECO:0000313" key="1">
    <source>
        <dbReference type="EMBL" id="MFC3570697.1"/>
    </source>
</evidence>
<accession>A0ABV7S2X9</accession>
<comment type="caution">
    <text evidence="1">The sequence shown here is derived from an EMBL/GenBank/DDBJ whole genome shotgun (WGS) entry which is preliminary data.</text>
</comment>
<protein>
    <submittedName>
        <fullName evidence="1">Uncharacterized protein</fullName>
    </submittedName>
</protein>
<sequence>MSGAPGRAGPVALTCPEPGNAVVAQVCAALQDELRQSGHPLLPAADAPLRLRLEAESQRPDRLRARLIVEDASGRHEGDEIELSVMDRATIPEAQLRSFARLLLGEALSRK</sequence>
<organism evidence="1 2">
    <name type="scientific">Paracoccus simplex</name>
    <dbReference type="NCBI Taxonomy" id="2086346"/>
    <lineage>
        <taxon>Bacteria</taxon>
        <taxon>Pseudomonadati</taxon>
        <taxon>Pseudomonadota</taxon>
        <taxon>Alphaproteobacteria</taxon>
        <taxon>Rhodobacterales</taxon>
        <taxon>Paracoccaceae</taxon>
        <taxon>Paracoccus</taxon>
    </lineage>
</organism>